<name>A0A392TIT1_9FABA</name>
<proteinExistence type="predicted"/>
<comment type="caution">
    <text evidence="1">The sequence shown here is derived from an EMBL/GenBank/DDBJ whole genome shotgun (WGS) entry which is preliminary data.</text>
</comment>
<keyword evidence="2" id="KW-1185">Reference proteome</keyword>
<feature type="non-terminal residue" evidence="1">
    <location>
        <position position="1"/>
    </location>
</feature>
<reference evidence="1 2" key="1">
    <citation type="journal article" date="2018" name="Front. Plant Sci.">
        <title>Red Clover (Trifolium pratense) and Zigzag Clover (T. medium) - A Picture of Genomic Similarities and Differences.</title>
        <authorList>
            <person name="Dluhosova J."/>
            <person name="Istvanek J."/>
            <person name="Nedelnik J."/>
            <person name="Repkova J."/>
        </authorList>
    </citation>
    <scope>NUCLEOTIDE SEQUENCE [LARGE SCALE GENOMIC DNA]</scope>
    <source>
        <strain evidence="2">cv. 10/8</strain>
        <tissue evidence="1">Leaf</tissue>
    </source>
</reference>
<organism evidence="1 2">
    <name type="scientific">Trifolium medium</name>
    <dbReference type="NCBI Taxonomy" id="97028"/>
    <lineage>
        <taxon>Eukaryota</taxon>
        <taxon>Viridiplantae</taxon>
        <taxon>Streptophyta</taxon>
        <taxon>Embryophyta</taxon>
        <taxon>Tracheophyta</taxon>
        <taxon>Spermatophyta</taxon>
        <taxon>Magnoliopsida</taxon>
        <taxon>eudicotyledons</taxon>
        <taxon>Gunneridae</taxon>
        <taxon>Pentapetalae</taxon>
        <taxon>rosids</taxon>
        <taxon>fabids</taxon>
        <taxon>Fabales</taxon>
        <taxon>Fabaceae</taxon>
        <taxon>Papilionoideae</taxon>
        <taxon>50 kb inversion clade</taxon>
        <taxon>NPAAA clade</taxon>
        <taxon>Hologalegina</taxon>
        <taxon>IRL clade</taxon>
        <taxon>Trifolieae</taxon>
        <taxon>Trifolium</taxon>
    </lineage>
</organism>
<evidence type="ECO:0000313" key="2">
    <source>
        <dbReference type="Proteomes" id="UP000265520"/>
    </source>
</evidence>
<dbReference type="AlphaFoldDB" id="A0A392TIT1"/>
<accession>A0A392TIT1</accession>
<sequence length="50" mass="5315">PSSWPELQILELVAERGVCSLSELVARARQGSPVTLILSAFGRSCSLSEA</sequence>
<dbReference type="Proteomes" id="UP000265520">
    <property type="component" value="Unassembled WGS sequence"/>
</dbReference>
<protein>
    <submittedName>
        <fullName evidence="1">Uncharacterized protein</fullName>
    </submittedName>
</protein>
<dbReference type="EMBL" id="LXQA010582594">
    <property type="protein sequence ID" value="MCI60494.1"/>
    <property type="molecule type" value="Genomic_DNA"/>
</dbReference>
<evidence type="ECO:0000313" key="1">
    <source>
        <dbReference type="EMBL" id="MCI60494.1"/>
    </source>
</evidence>